<feature type="domain" description="Enhancer of mRNA-decapping protein 4 WD40 repeat region" evidence="8">
    <location>
        <begin position="369"/>
        <end position="642"/>
    </location>
</feature>
<evidence type="ECO:0000256" key="5">
    <source>
        <dbReference type="ARBA" id="ARBA00022737"/>
    </source>
</evidence>
<keyword evidence="4" id="KW-0853">WD repeat</keyword>
<evidence type="ECO:0000313" key="10">
    <source>
        <dbReference type="EMBL" id="CAG8626300.1"/>
    </source>
</evidence>
<feature type="compositionally biased region" description="Low complexity" evidence="7">
    <location>
        <begin position="269"/>
        <end position="280"/>
    </location>
</feature>
<feature type="compositionally biased region" description="Polar residues" evidence="7">
    <location>
        <begin position="12"/>
        <end position="25"/>
    </location>
</feature>
<dbReference type="InterPro" id="IPR015943">
    <property type="entry name" value="WD40/YVTN_repeat-like_dom_sf"/>
</dbReference>
<dbReference type="InterPro" id="IPR049404">
    <property type="entry name" value="EDC4_C"/>
</dbReference>
<feature type="compositionally biased region" description="Polar residues" evidence="7">
    <location>
        <begin position="960"/>
        <end position="971"/>
    </location>
</feature>
<comment type="subcellular location">
    <subcellularLocation>
        <location evidence="1">Cytoplasm</location>
        <location evidence="1">P-body</location>
    </subcellularLocation>
</comment>
<feature type="domain" description="Enhancer of mRNA-decapping protein 4 C-terminal" evidence="9">
    <location>
        <begin position="1334"/>
        <end position="1447"/>
    </location>
</feature>
<evidence type="ECO:0000259" key="9">
    <source>
        <dbReference type="Pfam" id="PF21289"/>
    </source>
</evidence>
<dbReference type="GO" id="GO:0000932">
    <property type="term" value="C:P-body"/>
    <property type="evidence" value="ECO:0007669"/>
    <property type="project" value="UniProtKB-SubCell"/>
</dbReference>
<feature type="compositionally biased region" description="Basic and acidic residues" evidence="7">
    <location>
        <begin position="949"/>
        <end position="959"/>
    </location>
</feature>
<dbReference type="PANTHER" id="PTHR15598:SF5">
    <property type="entry name" value="ENHANCER OF MRNA-DECAPPING PROTEIN 4"/>
    <property type="match status" value="1"/>
</dbReference>
<dbReference type="PANTHER" id="PTHR15598">
    <property type="entry name" value="ENHANCER OF MRNA-DECAPPING PROTEIN 4"/>
    <property type="match status" value="1"/>
</dbReference>
<accession>A0A9N9D472</accession>
<dbReference type="InterPro" id="IPR036322">
    <property type="entry name" value="WD40_repeat_dom_sf"/>
</dbReference>
<organism evidence="10 11">
    <name type="scientific">Cetraspora pellucida</name>
    <dbReference type="NCBI Taxonomy" id="1433469"/>
    <lineage>
        <taxon>Eukaryota</taxon>
        <taxon>Fungi</taxon>
        <taxon>Fungi incertae sedis</taxon>
        <taxon>Mucoromycota</taxon>
        <taxon>Glomeromycotina</taxon>
        <taxon>Glomeromycetes</taxon>
        <taxon>Diversisporales</taxon>
        <taxon>Gigasporaceae</taxon>
        <taxon>Cetraspora</taxon>
    </lineage>
</organism>
<dbReference type="InterPro" id="IPR044938">
    <property type="entry name" value="EDC4_C_sf"/>
</dbReference>
<protein>
    <submittedName>
        <fullName evidence="10">7184_t:CDS:1</fullName>
    </submittedName>
</protein>
<keyword evidence="11" id="KW-1185">Reference proteome</keyword>
<keyword evidence="3" id="KW-0963">Cytoplasm</keyword>
<evidence type="ECO:0000256" key="2">
    <source>
        <dbReference type="ARBA" id="ARBA00009639"/>
    </source>
</evidence>
<evidence type="ECO:0000313" key="11">
    <source>
        <dbReference type="Proteomes" id="UP000789759"/>
    </source>
</evidence>
<keyword evidence="6" id="KW-0175">Coiled coil</keyword>
<dbReference type="GO" id="GO:0031087">
    <property type="term" value="P:deadenylation-independent decapping of nuclear-transcribed mRNA"/>
    <property type="evidence" value="ECO:0007669"/>
    <property type="project" value="InterPro"/>
</dbReference>
<evidence type="ECO:0000256" key="1">
    <source>
        <dbReference type="ARBA" id="ARBA00004201"/>
    </source>
</evidence>
<feature type="compositionally biased region" description="Pro residues" evidence="7">
    <location>
        <begin position="29"/>
        <end position="46"/>
    </location>
</feature>
<dbReference type="Gene3D" id="1.10.220.100">
    <property type="entry name" value="conserved c-terminal region of ge- 1"/>
    <property type="match status" value="1"/>
</dbReference>
<feature type="compositionally biased region" description="Pro residues" evidence="7">
    <location>
        <begin position="73"/>
        <end position="83"/>
    </location>
</feature>
<feature type="region of interest" description="Disordered" evidence="7">
    <location>
        <begin position="161"/>
        <end position="211"/>
    </location>
</feature>
<feature type="compositionally biased region" description="Acidic residues" evidence="7">
    <location>
        <begin position="187"/>
        <end position="201"/>
    </location>
</feature>
<evidence type="ECO:0000256" key="6">
    <source>
        <dbReference type="ARBA" id="ARBA00023054"/>
    </source>
</evidence>
<feature type="region of interest" description="Disordered" evidence="7">
    <location>
        <begin position="255"/>
        <end position="289"/>
    </location>
</feature>
<dbReference type="EMBL" id="CAJVQA010005699">
    <property type="protein sequence ID" value="CAG8626300.1"/>
    <property type="molecule type" value="Genomic_DNA"/>
</dbReference>
<name>A0A9N9D472_9GLOM</name>
<dbReference type="Proteomes" id="UP000789759">
    <property type="component" value="Unassembled WGS sequence"/>
</dbReference>
<reference evidence="10" key="1">
    <citation type="submission" date="2021-06" db="EMBL/GenBank/DDBJ databases">
        <authorList>
            <person name="Kallberg Y."/>
            <person name="Tangrot J."/>
            <person name="Rosling A."/>
        </authorList>
    </citation>
    <scope>NUCLEOTIDE SEQUENCE</scope>
    <source>
        <strain evidence="10">FL966</strain>
    </source>
</reference>
<dbReference type="InterPro" id="IPR045152">
    <property type="entry name" value="EDC4-like"/>
</dbReference>
<proteinExistence type="inferred from homology"/>
<keyword evidence="5" id="KW-0677">Repeat</keyword>
<dbReference type="Gene3D" id="2.130.10.10">
    <property type="entry name" value="YVTN repeat-like/Quinoprotein amine dehydrogenase"/>
    <property type="match status" value="1"/>
</dbReference>
<dbReference type="OrthoDB" id="21128at2759"/>
<dbReference type="InterPro" id="IPR001680">
    <property type="entry name" value="WD40_rpt"/>
</dbReference>
<feature type="compositionally biased region" description="Low complexity" evidence="7">
    <location>
        <begin position="47"/>
        <end position="62"/>
    </location>
</feature>
<evidence type="ECO:0000256" key="3">
    <source>
        <dbReference type="ARBA" id="ARBA00022490"/>
    </source>
</evidence>
<feature type="region of interest" description="Disordered" evidence="7">
    <location>
        <begin position="1"/>
        <end position="94"/>
    </location>
</feature>
<evidence type="ECO:0000256" key="7">
    <source>
        <dbReference type="SAM" id="MobiDB-lite"/>
    </source>
</evidence>
<dbReference type="SMART" id="SM00320">
    <property type="entry name" value="WD40"/>
    <property type="match status" value="2"/>
</dbReference>
<evidence type="ECO:0000259" key="8">
    <source>
        <dbReference type="Pfam" id="PF16529"/>
    </source>
</evidence>
<dbReference type="InterPro" id="IPR032401">
    <property type="entry name" value="EDC4_WD40"/>
</dbReference>
<dbReference type="SUPFAM" id="SSF50978">
    <property type="entry name" value="WD40 repeat-like"/>
    <property type="match status" value="1"/>
</dbReference>
<feature type="region of interest" description="Disordered" evidence="7">
    <location>
        <begin position="930"/>
        <end position="997"/>
    </location>
</feature>
<dbReference type="Pfam" id="PF21289">
    <property type="entry name" value="EDC4_C"/>
    <property type="match status" value="1"/>
</dbReference>
<feature type="compositionally biased region" description="Polar residues" evidence="7">
    <location>
        <begin position="161"/>
        <end position="186"/>
    </location>
</feature>
<dbReference type="Pfam" id="PF16529">
    <property type="entry name" value="Ge1_WD40"/>
    <property type="match status" value="1"/>
</dbReference>
<evidence type="ECO:0000256" key="4">
    <source>
        <dbReference type="ARBA" id="ARBA00022574"/>
    </source>
</evidence>
<sequence>MDPSATLLSILHKSQTSPSESTMAGQRSPPTPSYPPSQPTPPPRQSPPKTFGFNQTFTQQTGYNSTVTYSPATVPPPPPPLPEPEVMSPSPLTSLFKTINPNSLTSPVSTTPHSVVVSQIQSPSNGEFKNLSSSTAVDPTLNVDKASTESLKLALFGRPTPVTSLEESQQENEIQYQPETSMVSNESPEDEDNSFLEETSEIDEHLSSPTEVIDYNKLSSLESIKPTSTTTAIKHSPPMTNKSIFTYSNPFDLLKKSPPSSPSHRHPVVHQWPSQSSPPSQKKKDVSTVQKEGGIFYRSQQQIEPFLSGFSAWNVRASAAPKGQTSIPDGVRLPRGVLLYDTGERNEKVLCSKDLNLTTITLIPSDLEYRLGKSIAVNGRYICYVVKGGKIRVISTLYGSRTLLRNHDKDKSILDMCIRETSHDGLDQGQSEKQLLLAIGGDSKITVWELSEPPSEPSVEIPHKVLLEIDAKESLEDSKQSRYHRAVWHPLNPNLFAVAVDTNEVMIFDISKILEGSETQSFKESEISGKILKSQIHFKPISDLAFSYDGTILATASEDCVIFSALNQEPESDISITLVRKIILDGQQVSSVLFVDGGEFSSEQSSVKFRYVVIGTERNTILHLYDVESDQYIQSIKFLPPPERRPSLNKGYRKEEAMFNCVSFDRRSHTLVITNSARISIFALHLNMPSKNLDKLDLFNQSSLMGNGQFEYDSVTTPDEFPILNSVQFDYMVEYPVNQLIGSFVIIPDTTSSDGFSLYCIQSKAVQQYCISGDLLLPPNIDTCTEYVSAVRVLDRQRQEDEDDVKKEQGAFSESFDFSSNAEGTTVEENIAEKDINKETLVVENSYFAGDGPEVVSVTSEIDESTSTVKQNIIEGNISESTYLHDESEAKHAENQKSTNIKLSTAVNGAIAKLKEKKKTIAATNTASAVQNTDISSDSEKASRRKESRRGLEKEKDNENVIQSSEVTNKSASKKSAEGVSKNGKSNTGGEKNRKATEILQDGVSIKASSGKSYSITKTSGDVSGPEVPPMIGQSSTTASVAGISPAQMQTIVKEIKKMEDNVTNKIGKMFSKELEKQFQKIEDERIAHQAAETSRQEAILKIVSQTLSNNTAKLLESTIRNEIQTSVLPTLNKMVTNAVDKHAHKGMVDAVNKNIPTAIEKSVADNVQRVLAKTTVIESIAKGVSKAIRPVIEETFRENFTTVLIPSYQKATNAMFEQITATFEAGLQDIAHKSAQVSSYSNIGSVGDQNALARLQASLEHLNLSVQQLQQLHLQANPQSNLTRHVEQPVARTSDELQHHLARSLSGELKRMLIPHNCATTQPPPSVTQQETALEAQNYEDAFVAVLASHELSLIIRLCNSVNPKTVFPPARPLLSQPVILSLIHHLSLELNKYSELKLAWMEEAVIKLNPKDLIIREHCERLLPMVKQRLEQYYYQVAAQDPQSPNLKNISVLVHVVNSLLI</sequence>
<comment type="caution">
    <text evidence="10">The sequence shown here is derived from an EMBL/GenBank/DDBJ whole genome shotgun (WGS) entry which is preliminary data.</text>
</comment>
<comment type="similarity">
    <text evidence="2">Belongs to the WD repeat EDC4 family.</text>
</comment>
<gene>
    <name evidence="10" type="ORF">CPELLU_LOCUS8171</name>
</gene>